<keyword evidence="2" id="KW-1185">Reference proteome</keyword>
<dbReference type="Proteomes" id="UP000518752">
    <property type="component" value="Unassembled WGS sequence"/>
</dbReference>
<sequence>MIKSPRLYHQSITHTIPRLIKSHIFLHSSAFMLLLATTPGSQSQFEPEMPRPRLTFVALAATLCTIQRKIIPHLFNHLEVFVLLLGLSDPKLNGTAIRFEAFLNSSPFPSFDDGCIKKVAHSHNLYITPIKPSPPTVQPSRLLAGAHNSLTCRQQLSTGYSC</sequence>
<gene>
    <name evidence="1" type="ORF">D9757_000953</name>
</gene>
<reference evidence="1 2" key="1">
    <citation type="journal article" date="2020" name="ISME J.">
        <title>Uncovering the hidden diversity of litter-decomposition mechanisms in mushroom-forming fungi.</title>
        <authorList>
            <person name="Floudas D."/>
            <person name="Bentzer J."/>
            <person name="Ahren D."/>
            <person name="Johansson T."/>
            <person name="Persson P."/>
            <person name="Tunlid A."/>
        </authorList>
    </citation>
    <scope>NUCLEOTIDE SEQUENCE [LARGE SCALE GENOMIC DNA]</scope>
    <source>
        <strain evidence="1 2">CBS 406.79</strain>
    </source>
</reference>
<evidence type="ECO:0000313" key="2">
    <source>
        <dbReference type="Proteomes" id="UP000518752"/>
    </source>
</evidence>
<accession>A0A8H5I147</accession>
<protein>
    <submittedName>
        <fullName evidence="1">Uncharacterized protein</fullName>
    </submittedName>
</protein>
<proteinExistence type="predicted"/>
<organism evidence="1 2">
    <name type="scientific">Collybiopsis confluens</name>
    <dbReference type="NCBI Taxonomy" id="2823264"/>
    <lineage>
        <taxon>Eukaryota</taxon>
        <taxon>Fungi</taxon>
        <taxon>Dikarya</taxon>
        <taxon>Basidiomycota</taxon>
        <taxon>Agaricomycotina</taxon>
        <taxon>Agaricomycetes</taxon>
        <taxon>Agaricomycetidae</taxon>
        <taxon>Agaricales</taxon>
        <taxon>Marasmiineae</taxon>
        <taxon>Omphalotaceae</taxon>
        <taxon>Collybiopsis</taxon>
    </lineage>
</organism>
<comment type="caution">
    <text evidence="1">The sequence shown here is derived from an EMBL/GenBank/DDBJ whole genome shotgun (WGS) entry which is preliminary data.</text>
</comment>
<name>A0A8H5I147_9AGAR</name>
<dbReference type="EMBL" id="JAACJN010000004">
    <property type="protein sequence ID" value="KAF5392850.1"/>
    <property type="molecule type" value="Genomic_DNA"/>
</dbReference>
<evidence type="ECO:0000313" key="1">
    <source>
        <dbReference type="EMBL" id="KAF5392850.1"/>
    </source>
</evidence>
<dbReference type="AlphaFoldDB" id="A0A8H5I147"/>